<dbReference type="EMBL" id="JBCHKQ010000001">
    <property type="protein sequence ID" value="MEM5947580.1"/>
    <property type="molecule type" value="Genomic_DNA"/>
</dbReference>
<proteinExistence type="predicted"/>
<comment type="caution">
    <text evidence="1">The sequence shown here is derived from an EMBL/GenBank/DDBJ whole genome shotgun (WGS) entry which is preliminary data.</text>
</comment>
<evidence type="ECO:0000313" key="1">
    <source>
        <dbReference type="EMBL" id="MEM5947580.1"/>
    </source>
</evidence>
<evidence type="ECO:0000313" key="2">
    <source>
        <dbReference type="Proteomes" id="UP001466331"/>
    </source>
</evidence>
<dbReference type="RefSeq" id="WP_420069023.1">
    <property type="nucleotide sequence ID" value="NZ_JBCHKQ010000001.1"/>
</dbReference>
<sequence length="102" mass="11668">MGKTGSTVSSRAKKIHCANCKHCKLTSEAKESGTGYDIKVRCARGQWRKKMGDEKLYRFSTVMRRIVYDCEYYEPMGDEAEFLKELKRTLPVHDDNPGSLSN</sequence>
<dbReference type="Proteomes" id="UP001466331">
    <property type="component" value="Unassembled WGS sequence"/>
</dbReference>
<protein>
    <submittedName>
        <fullName evidence="1">Uncharacterized protein</fullName>
    </submittedName>
</protein>
<accession>A0ABU9UA91</accession>
<reference evidence="1 2" key="1">
    <citation type="submission" date="2024-03" db="EMBL/GenBank/DDBJ databases">
        <title>Ignisphaera cupida sp. nov., a hyperthermophilic hydrolytic archaeon from a hot spring of Kamchatka, and proposal of Ignisphaeraceae fam. nov.</title>
        <authorList>
            <person name="Podosokorskaya O.A."/>
            <person name="Elcheninov A.G."/>
            <person name="Maltseva A.I."/>
            <person name="Zayulina K.S."/>
            <person name="Novikov A."/>
            <person name="Merkel A.Y."/>
        </authorList>
    </citation>
    <scope>NUCLEOTIDE SEQUENCE [LARGE SCALE GENOMIC DNA]</scope>
    <source>
        <strain evidence="1 2">38H-sp</strain>
    </source>
</reference>
<organism evidence="1 2">
    <name type="scientific">Rarispira pelagica</name>
    <dbReference type="NCBI Taxonomy" id="3141764"/>
    <lineage>
        <taxon>Bacteria</taxon>
        <taxon>Pseudomonadati</taxon>
        <taxon>Spirochaetota</taxon>
        <taxon>Spirochaetia</taxon>
        <taxon>Winmispirales</taxon>
        <taxon>Winmispiraceae</taxon>
        <taxon>Rarispira</taxon>
    </lineage>
</organism>
<gene>
    <name evidence="1" type="ORF">WKV44_03385</name>
</gene>
<name>A0ABU9UA91_9SPIR</name>
<keyword evidence="2" id="KW-1185">Reference proteome</keyword>